<feature type="binding site" evidence="3">
    <location>
        <position position="280"/>
    </location>
    <ligand>
        <name>ATP</name>
        <dbReference type="ChEBI" id="CHEBI:30616"/>
    </ligand>
</feature>
<dbReference type="SMART" id="SM00220">
    <property type="entry name" value="S_TKc"/>
    <property type="match status" value="1"/>
</dbReference>
<dbReference type="Gene3D" id="1.10.510.10">
    <property type="entry name" value="Transferase(Phosphotransferase) domain 1"/>
    <property type="match status" value="1"/>
</dbReference>
<evidence type="ECO:0000256" key="2">
    <source>
        <dbReference type="ARBA" id="ARBA00022840"/>
    </source>
</evidence>
<dbReference type="PROSITE" id="PS50011">
    <property type="entry name" value="PROTEIN_KINASE_DOM"/>
    <property type="match status" value="1"/>
</dbReference>
<accession>M2W747</accession>
<feature type="domain" description="Protein kinase" evidence="4">
    <location>
        <begin position="250"/>
        <end position="523"/>
    </location>
</feature>
<dbReference type="RefSeq" id="XP_005708157.1">
    <property type="nucleotide sequence ID" value="XM_005708100.1"/>
</dbReference>
<keyword evidence="2 3" id="KW-0067">ATP-binding</keyword>
<dbReference type="eggNOG" id="KOG0585">
    <property type="taxonomic scope" value="Eukaryota"/>
</dbReference>
<evidence type="ECO:0000259" key="4">
    <source>
        <dbReference type="PROSITE" id="PS50011"/>
    </source>
</evidence>
<protein>
    <submittedName>
        <fullName evidence="6">Serine/threonine protein kinase isoform 1</fullName>
    </submittedName>
    <submittedName>
        <fullName evidence="5">Serine/threonine protein kinase isoform 2</fullName>
        <ecNumber evidence="5 6">2.7.11.1</ecNumber>
    </submittedName>
</protein>
<evidence type="ECO:0000256" key="1">
    <source>
        <dbReference type="ARBA" id="ARBA00022741"/>
    </source>
</evidence>
<dbReference type="PROSITE" id="PS00108">
    <property type="entry name" value="PROTEIN_KINASE_ST"/>
    <property type="match status" value="1"/>
</dbReference>
<keyword evidence="7" id="KW-1185">Reference proteome</keyword>
<keyword evidence="5" id="KW-0418">Kinase</keyword>
<dbReference type="GO" id="GO:0004674">
    <property type="term" value="F:protein serine/threonine kinase activity"/>
    <property type="evidence" value="ECO:0007669"/>
    <property type="project" value="UniProtKB-KW"/>
</dbReference>
<dbReference type="EMBL" id="KB454490">
    <property type="protein sequence ID" value="EME31637.1"/>
    <property type="molecule type" value="Genomic_DNA"/>
</dbReference>
<dbReference type="GeneID" id="17090270"/>
<reference evidence="5" key="2">
    <citation type="journal article" date="2013" name="Science">
        <title>Gene Transfer from Bacteria and Archaea Facilitated Evolution of an Extremophilic Eukaryote.</title>
        <authorList>
            <person name="Schoenknecht G."/>
            <person name="Chen W.-H."/>
            <person name="Ternes C.M."/>
            <person name="Barbier G.G."/>
            <person name="Shrestha R.P."/>
            <person name="Stanke M."/>
            <person name="Brautigam A."/>
            <person name="Baker B.J."/>
            <person name="Banfield J.F."/>
            <person name="Garavito R.M."/>
            <person name="Carr K."/>
            <person name="Wilkerson C."/>
            <person name="Rensing S.A."/>
            <person name="Gagneul D."/>
            <person name="Dickenson N.E."/>
            <person name="Oesterhelt C."/>
            <person name="Lercher M.J."/>
            <person name="Weber A.P.M."/>
        </authorList>
    </citation>
    <scope>NUCLEOTIDE SEQUENCE</scope>
    <source>
        <strain evidence="5">074W</strain>
    </source>
</reference>
<keyword evidence="5" id="KW-0808">Transferase</keyword>
<keyword evidence="5" id="KW-0723">Serine/threonine-protein kinase</keyword>
<dbReference type="Gramene" id="EME31636">
    <property type="protein sequence ID" value="EME31636"/>
    <property type="gene ID" value="Gasu_10230"/>
</dbReference>
<dbReference type="EC" id="2.7.11.1" evidence="5 6"/>
<evidence type="ECO:0000256" key="3">
    <source>
        <dbReference type="PROSITE-ProRule" id="PRU10141"/>
    </source>
</evidence>
<dbReference type="GO" id="GO:0005737">
    <property type="term" value="C:cytoplasm"/>
    <property type="evidence" value="ECO:0007669"/>
    <property type="project" value="TreeGrafter"/>
</dbReference>
<dbReference type="GO" id="GO:0035556">
    <property type="term" value="P:intracellular signal transduction"/>
    <property type="evidence" value="ECO:0007669"/>
    <property type="project" value="TreeGrafter"/>
</dbReference>
<organism evidence="5 7">
    <name type="scientific">Galdieria sulphuraria</name>
    <name type="common">Red alga</name>
    <dbReference type="NCBI Taxonomy" id="130081"/>
    <lineage>
        <taxon>Eukaryota</taxon>
        <taxon>Rhodophyta</taxon>
        <taxon>Bangiophyceae</taxon>
        <taxon>Galdieriales</taxon>
        <taxon>Galdieriaceae</taxon>
        <taxon>Galdieria</taxon>
    </lineage>
</organism>
<dbReference type="InterPro" id="IPR011009">
    <property type="entry name" value="Kinase-like_dom_sf"/>
</dbReference>
<dbReference type="KEGG" id="gsl:Gasu_10230"/>
<dbReference type="InterPro" id="IPR000719">
    <property type="entry name" value="Prot_kinase_dom"/>
</dbReference>
<dbReference type="STRING" id="130081.M2W747"/>
<dbReference type="OMA" id="HAIQESI"/>
<name>M2W747_GALSU</name>
<dbReference type="SUPFAM" id="SSF56112">
    <property type="entry name" value="Protein kinase-like (PK-like)"/>
    <property type="match status" value="1"/>
</dbReference>
<dbReference type="RefSeq" id="XP_005708156.1">
    <property type="nucleotide sequence ID" value="XM_005708099.1"/>
</dbReference>
<evidence type="ECO:0000313" key="7">
    <source>
        <dbReference type="Proteomes" id="UP000030680"/>
    </source>
</evidence>
<dbReference type="Gramene" id="EME31637">
    <property type="protein sequence ID" value="EME31637"/>
    <property type="gene ID" value="Gasu_10230"/>
</dbReference>
<dbReference type="Proteomes" id="UP000030680">
    <property type="component" value="Unassembled WGS sequence"/>
</dbReference>
<dbReference type="OrthoDB" id="3215at2759"/>
<evidence type="ECO:0000313" key="6">
    <source>
        <dbReference type="EMBL" id="EME31637.1"/>
    </source>
</evidence>
<dbReference type="InterPro" id="IPR008271">
    <property type="entry name" value="Ser/Thr_kinase_AS"/>
</dbReference>
<keyword evidence="1 3" id="KW-0547">Nucleotide-binding</keyword>
<proteinExistence type="predicted"/>
<dbReference type="PROSITE" id="PS00107">
    <property type="entry name" value="PROTEIN_KINASE_ATP"/>
    <property type="match status" value="1"/>
</dbReference>
<gene>
    <name evidence="5" type="ORF">Gasu_10230</name>
</gene>
<reference evidence="7" key="1">
    <citation type="journal article" date="2013" name="Science">
        <title>Gene transfer from bacteria and archaea facilitated evolution of an extremophilic eukaryote.</title>
        <authorList>
            <person name="Schonknecht G."/>
            <person name="Chen W.H."/>
            <person name="Ternes C.M."/>
            <person name="Barbier G.G."/>
            <person name="Shrestha R.P."/>
            <person name="Stanke M."/>
            <person name="Brautigam A."/>
            <person name="Baker B.J."/>
            <person name="Banfield J.F."/>
            <person name="Garavito R.M."/>
            <person name="Carr K."/>
            <person name="Wilkerson C."/>
            <person name="Rensing S.A."/>
            <person name="Gagneul D."/>
            <person name="Dickenson N.E."/>
            <person name="Oesterhelt C."/>
            <person name="Lercher M.J."/>
            <person name="Weber A.P."/>
        </authorList>
    </citation>
    <scope>NUCLEOTIDE SEQUENCE [LARGE SCALE GENOMIC DNA]</scope>
    <source>
        <strain evidence="7">074W</strain>
    </source>
</reference>
<dbReference type="PANTHER" id="PTHR24346">
    <property type="entry name" value="MAP/MICROTUBULE AFFINITY-REGULATING KINASE"/>
    <property type="match status" value="1"/>
</dbReference>
<dbReference type="InterPro" id="IPR017441">
    <property type="entry name" value="Protein_kinase_ATP_BS"/>
</dbReference>
<sequence length="533" mass="61850">MQSCPSQRKEGTFKAKIDEIDELEPPDYEVSSVRREKFQRYLEQSVQLNTVNEPSQLCHSDLECKESNNFAVLNSLFHQLSFSGKVSDFQSTSDSSNVSVEQRREKPSARVSLLEKMAALLCGVEVSWKYRILWKNRAKLLLDEGLENILLEPLNGGNTIVRVIPFENILYFEHKQNYVSFSLKWGEKIRLLFIKEENASYFYHSLVRLLSQSLKSEDCKKSHMNSFSEWVDGSWKNKPLLQKRVLNHDIILLQKIGQGKYGKVKLSFSIRRRRFVAVKKIYKQKLLSSFQTKTGVEKLLTECKVMMKLRHPNILRLYELYDDPKLNCFYLVMEYACRGPIMRLQDNRNVTTLKEDVLRRIIFQVVQALCYIHSQGITHNDLKPDNILMCNNLVVKLGDFGESDYFSDSESNNDWPTRLQGTPAMCAPELCLTSDKCPSTSFQYRFAPDVWSLGATTFFLATGHIPFEGQNLFEMYEFICVKPLIFPQSPRLSDSLQSFIRHAMTKDPPGRPTIFELQEHPWLQASISHDKKR</sequence>
<dbReference type="GO" id="GO:0005524">
    <property type="term" value="F:ATP binding"/>
    <property type="evidence" value="ECO:0007669"/>
    <property type="project" value="UniProtKB-UniRule"/>
</dbReference>
<dbReference type="AlphaFoldDB" id="M2W747"/>
<dbReference type="Pfam" id="PF00069">
    <property type="entry name" value="Pkinase"/>
    <property type="match status" value="1"/>
</dbReference>
<dbReference type="PANTHER" id="PTHR24346:SF77">
    <property type="entry name" value="SERINE THREONINE PROTEIN KINASE"/>
    <property type="match status" value="1"/>
</dbReference>
<dbReference type="CDD" id="cd14008">
    <property type="entry name" value="STKc_LKB1_CaMKK"/>
    <property type="match status" value="1"/>
</dbReference>
<dbReference type="EMBL" id="KB454490">
    <property type="protein sequence ID" value="EME31636.1"/>
    <property type="molecule type" value="Genomic_DNA"/>
</dbReference>
<evidence type="ECO:0000313" key="5">
    <source>
        <dbReference type="EMBL" id="EME31636.1"/>
    </source>
</evidence>